<keyword evidence="2" id="KW-1185">Reference proteome</keyword>
<accession>A0A8X7BQG1</accession>
<gene>
    <name evidence="1" type="ORF">TNIN_64641</name>
</gene>
<dbReference type="Proteomes" id="UP000886998">
    <property type="component" value="Unassembled WGS sequence"/>
</dbReference>
<name>A0A8X7BQG1_9ARAC</name>
<proteinExistence type="predicted"/>
<reference evidence="1" key="1">
    <citation type="submission" date="2020-08" db="EMBL/GenBank/DDBJ databases">
        <title>Multicomponent nature underlies the extraordinary mechanical properties of spider dragline silk.</title>
        <authorList>
            <person name="Kono N."/>
            <person name="Nakamura H."/>
            <person name="Mori M."/>
            <person name="Yoshida Y."/>
            <person name="Ohtoshi R."/>
            <person name="Malay A.D."/>
            <person name="Moran D.A.P."/>
            <person name="Tomita M."/>
            <person name="Numata K."/>
            <person name="Arakawa K."/>
        </authorList>
    </citation>
    <scope>NUCLEOTIDE SEQUENCE</scope>
</reference>
<sequence>MMEFSSGNESESSYLLITFPSPTRITHTDINGEKYTNENAIHPIIPITKPSRNEIAFPPSPGEALFDFSRNSWPRSAIPSAVVLPLQG</sequence>
<dbReference type="AlphaFoldDB" id="A0A8X7BQG1"/>
<protein>
    <submittedName>
        <fullName evidence="1">Uncharacterized protein</fullName>
    </submittedName>
</protein>
<organism evidence="1 2">
    <name type="scientific">Trichonephila inaurata madagascariensis</name>
    <dbReference type="NCBI Taxonomy" id="2747483"/>
    <lineage>
        <taxon>Eukaryota</taxon>
        <taxon>Metazoa</taxon>
        <taxon>Ecdysozoa</taxon>
        <taxon>Arthropoda</taxon>
        <taxon>Chelicerata</taxon>
        <taxon>Arachnida</taxon>
        <taxon>Araneae</taxon>
        <taxon>Araneomorphae</taxon>
        <taxon>Entelegynae</taxon>
        <taxon>Araneoidea</taxon>
        <taxon>Nephilidae</taxon>
        <taxon>Trichonephila</taxon>
        <taxon>Trichonephila inaurata</taxon>
    </lineage>
</organism>
<evidence type="ECO:0000313" key="1">
    <source>
        <dbReference type="EMBL" id="GFY38807.1"/>
    </source>
</evidence>
<dbReference type="EMBL" id="BMAV01001084">
    <property type="protein sequence ID" value="GFY38807.1"/>
    <property type="molecule type" value="Genomic_DNA"/>
</dbReference>
<evidence type="ECO:0000313" key="2">
    <source>
        <dbReference type="Proteomes" id="UP000886998"/>
    </source>
</evidence>
<comment type="caution">
    <text evidence="1">The sequence shown here is derived from an EMBL/GenBank/DDBJ whole genome shotgun (WGS) entry which is preliminary data.</text>
</comment>